<dbReference type="VEuPathDB" id="FungiDB:LCOR_01381.1"/>
<gene>
    <name evidence="2" type="ORF">LCOR_01381.1</name>
</gene>
<dbReference type="Proteomes" id="UP000027586">
    <property type="component" value="Unassembled WGS sequence"/>
</dbReference>
<comment type="caution">
    <text evidence="2">The sequence shown here is derived from an EMBL/GenBank/DDBJ whole genome shotgun (WGS) entry which is preliminary data.</text>
</comment>
<reference evidence="2" key="1">
    <citation type="submission" date="2013-08" db="EMBL/GenBank/DDBJ databases">
        <title>Gene expansion shapes genome architecture in the human pathogen Lichtheimia corymbifera: an evolutionary genomics analysis in the ancient terrestrial Mucorales (Mucoromycotina).</title>
        <authorList>
            <person name="Schwartze V.U."/>
            <person name="Winter S."/>
            <person name="Shelest E."/>
            <person name="Marcet-Houben M."/>
            <person name="Horn F."/>
            <person name="Wehner S."/>
            <person name="Hoffmann K."/>
            <person name="Riege K."/>
            <person name="Sammeth M."/>
            <person name="Nowrousian M."/>
            <person name="Valiante V."/>
            <person name="Linde J."/>
            <person name="Jacobsen I.D."/>
            <person name="Marz M."/>
            <person name="Brakhage A.A."/>
            <person name="Gabaldon T."/>
            <person name="Bocker S."/>
            <person name="Voigt K."/>
        </authorList>
    </citation>
    <scope>NUCLEOTIDE SEQUENCE [LARGE SCALE GENOMIC DNA]</scope>
    <source>
        <strain evidence="2">FSU 9682</strain>
    </source>
</reference>
<feature type="region of interest" description="Disordered" evidence="1">
    <location>
        <begin position="45"/>
        <end position="67"/>
    </location>
</feature>
<name>A0A068RJ33_9FUNG</name>
<proteinExistence type="predicted"/>
<sequence>MLTGWIRLTRSKTSQHHVSKATKRSMVAKKPEAVVMLQLQLSHPSNPVSHFDPSQTDNHSYANHCVS</sequence>
<dbReference type="EMBL" id="CBTN010000003">
    <property type="protein sequence ID" value="CDH49642.1"/>
    <property type="molecule type" value="Genomic_DNA"/>
</dbReference>
<accession>A0A068RJ33</accession>
<organism evidence="2 3">
    <name type="scientific">Lichtheimia corymbifera JMRC:FSU:9682</name>
    <dbReference type="NCBI Taxonomy" id="1263082"/>
    <lineage>
        <taxon>Eukaryota</taxon>
        <taxon>Fungi</taxon>
        <taxon>Fungi incertae sedis</taxon>
        <taxon>Mucoromycota</taxon>
        <taxon>Mucoromycotina</taxon>
        <taxon>Mucoromycetes</taxon>
        <taxon>Mucorales</taxon>
        <taxon>Lichtheimiaceae</taxon>
        <taxon>Lichtheimia</taxon>
    </lineage>
</organism>
<evidence type="ECO:0000313" key="3">
    <source>
        <dbReference type="Proteomes" id="UP000027586"/>
    </source>
</evidence>
<evidence type="ECO:0000313" key="2">
    <source>
        <dbReference type="EMBL" id="CDH49642.1"/>
    </source>
</evidence>
<protein>
    <submittedName>
        <fullName evidence="2">Uncharacterized protein</fullName>
    </submittedName>
</protein>
<dbReference type="AlphaFoldDB" id="A0A068RJ33"/>
<evidence type="ECO:0000256" key="1">
    <source>
        <dbReference type="SAM" id="MobiDB-lite"/>
    </source>
</evidence>
<keyword evidence="3" id="KW-1185">Reference proteome</keyword>